<dbReference type="EC" id="6.3.2.6" evidence="7"/>
<accession>A0ABS4XBQ5</accession>
<dbReference type="RefSeq" id="WP_209996713.1">
    <property type="nucleotide sequence ID" value="NZ_BAAAJY010000003.1"/>
</dbReference>
<sequence length="340" mass="38463">MITSALRAGAAASLILDQCLDLELEVQLVSSTTKHVILKGPGGEEIGVDLDHHRHSFVEQVLRQIKFDFKKLPLLVLGDSKEIRLLTPKIALARLLPTLYSFTYNRYGEVKGTEDIRARFSAEIFRKMALSPGPYRLSSAFLALVESPAGPLLAERRVEVCNLETRVKRYHIGSPIHRYLFTEEHSTVAGQPLQRWDRFANPIVCFDWRHPLTDHEGNRLADEPLPDDYAALWIGDVQRAKFLACETFGWLENFFTTGGLRLIDICFFIDQSGGTIYGEISPDCMRVRTHASDDAEALDKDQWRSGGSPEQVLERYARLYSTLFDPHPSPPLQTPRENSP</sequence>
<organism evidence="7 8">
    <name type="scientific">Paeniglutamicibacter kerguelensis</name>
    <dbReference type="NCBI Taxonomy" id="254788"/>
    <lineage>
        <taxon>Bacteria</taxon>
        <taxon>Bacillati</taxon>
        <taxon>Actinomycetota</taxon>
        <taxon>Actinomycetes</taxon>
        <taxon>Micrococcales</taxon>
        <taxon>Micrococcaceae</taxon>
        <taxon>Paeniglutamicibacter</taxon>
    </lineage>
</organism>
<dbReference type="InterPro" id="IPR028923">
    <property type="entry name" value="SAICAR_synt/ADE2_N"/>
</dbReference>
<dbReference type="GO" id="GO:0004639">
    <property type="term" value="F:phosphoribosylaminoimidazolesuccinocarboxamide synthase activity"/>
    <property type="evidence" value="ECO:0007669"/>
    <property type="project" value="UniProtKB-EC"/>
</dbReference>
<feature type="domain" description="SAICAR synthetase/ADE2 N-terminal" evidence="6">
    <location>
        <begin position="118"/>
        <end position="305"/>
    </location>
</feature>
<proteinExistence type="predicted"/>
<evidence type="ECO:0000259" key="6">
    <source>
        <dbReference type="Pfam" id="PF01259"/>
    </source>
</evidence>
<evidence type="ECO:0000313" key="8">
    <source>
        <dbReference type="Proteomes" id="UP001296993"/>
    </source>
</evidence>
<evidence type="ECO:0000256" key="5">
    <source>
        <dbReference type="ARBA" id="ARBA00048475"/>
    </source>
</evidence>
<evidence type="ECO:0000313" key="7">
    <source>
        <dbReference type="EMBL" id="MBP2385786.1"/>
    </source>
</evidence>
<evidence type="ECO:0000256" key="4">
    <source>
        <dbReference type="ARBA" id="ARBA00022840"/>
    </source>
</evidence>
<keyword evidence="8" id="KW-1185">Reference proteome</keyword>
<protein>
    <submittedName>
        <fullName evidence="7">Phosphoribosylaminoimidazole-succinocarboxamide synthase</fullName>
        <ecNumber evidence="7">6.3.2.6</ecNumber>
    </submittedName>
</protein>
<dbReference type="EMBL" id="JAGIOF010000001">
    <property type="protein sequence ID" value="MBP2385786.1"/>
    <property type="molecule type" value="Genomic_DNA"/>
</dbReference>
<comment type="caution">
    <text evidence="7">The sequence shown here is derived from an EMBL/GenBank/DDBJ whole genome shotgun (WGS) entry which is preliminary data.</text>
</comment>
<evidence type="ECO:0000256" key="1">
    <source>
        <dbReference type="ARBA" id="ARBA00022598"/>
    </source>
</evidence>
<keyword evidence="2" id="KW-0547">Nucleotide-binding</keyword>
<keyword evidence="3" id="KW-0658">Purine biosynthesis</keyword>
<dbReference type="Proteomes" id="UP001296993">
    <property type="component" value="Unassembled WGS sequence"/>
</dbReference>
<evidence type="ECO:0000256" key="3">
    <source>
        <dbReference type="ARBA" id="ARBA00022755"/>
    </source>
</evidence>
<dbReference type="Pfam" id="PF01259">
    <property type="entry name" value="SAICAR_synt"/>
    <property type="match status" value="1"/>
</dbReference>
<keyword evidence="1 7" id="KW-0436">Ligase</keyword>
<gene>
    <name evidence="7" type="ORF">JOF47_001297</name>
</gene>
<dbReference type="SUPFAM" id="SSF56104">
    <property type="entry name" value="SAICAR synthase-like"/>
    <property type="match status" value="1"/>
</dbReference>
<reference evidence="7 8" key="1">
    <citation type="submission" date="2021-03" db="EMBL/GenBank/DDBJ databases">
        <title>Sequencing the genomes of 1000 actinobacteria strains.</title>
        <authorList>
            <person name="Klenk H.-P."/>
        </authorList>
    </citation>
    <scope>NUCLEOTIDE SEQUENCE [LARGE SCALE GENOMIC DNA]</scope>
    <source>
        <strain evidence="7 8">DSM 15797</strain>
    </source>
</reference>
<dbReference type="Gene3D" id="3.30.470.20">
    <property type="entry name" value="ATP-grasp fold, B domain"/>
    <property type="match status" value="1"/>
</dbReference>
<dbReference type="Gene3D" id="3.30.200.20">
    <property type="entry name" value="Phosphorylase Kinase, domain 1"/>
    <property type="match status" value="1"/>
</dbReference>
<comment type="catalytic activity">
    <reaction evidence="5">
        <text>5-amino-1-(5-phospho-D-ribosyl)imidazole-4-carboxylate + L-aspartate + ATP = (2S)-2-[5-amino-1-(5-phospho-beta-D-ribosyl)imidazole-4-carboxamido]succinate + ADP + phosphate + 2 H(+)</text>
        <dbReference type="Rhea" id="RHEA:22628"/>
        <dbReference type="ChEBI" id="CHEBI:15378"/>
        <dbReference type="ChEBI" id="CHEBI:29991"/>
        <dbReference type="ChEBI" id="CHEBI:30616"/>
        <dbReference type="ChEBI" id="CHEBI:43474"/>
        <dbReference type="ChEBI" id="CHEBI:58443"/>
        <dbReference type="ChEBI" id="CHEBI:77657"/>
        <dbReference type="ChEBI" id="CHEBI:456216"/>
        <dbReference type="EC" id="6.3.2.6"/>
    </reaction>
</comment>
<keyword evidence="4" id="KW-0067">ATP-binding</keyword>
<evidence type="ECO:0000256" key="2">
    <source>
        <dbReference type="ARBA" id="ARBA00022741"/>
    </source>
</evidence>
<name>A0ABS4XBQ5_9MICC</name>